<evidence type="ECO:0000256" key="1">
    <source>
        <dbReference type="SAM" id="SignalP"/>
    </source>
</evidence>
<dbReference type="EMBL" id="QYUQ01000002">
    <property type="protein sequence ID" value="RJG03492.1"/>
    <property type="molecule type" value="Genomic_DNA"/>
</dbReference>
<dbReference type="OrthoDB" id="8592785at2"/>
<organism evidence="2 3">
    <name type="scientific">Noviherbaspirillum sedimenti</name>
    <dbReference type="NCBI Taxonomy" id="2320865"/>
    <lineage>
        <taxon>Bacteria</taxon>
        <taxon>Pseudomonadati</taxon>
        <taxon>Pseudomonadota</taxon>
        <taxon>Betaproteobacteria</taxon>
        <taxon>Burkholderiales</taxon>
        <taxon>Oxalobacteraceae</taxon>
        <taxon>Noviherbaspirillum</taxon>
    </lineage>
</organism>
<feature type="signal peptide" evidence="1">
    <location>
        <begin position="1"/>
        <end position="28"/>
    </location>
</feature>
<comment type="caution">
    <text evidence="2">The sequence shown here is derived from an EMBL/GenBank/DDBJ whole genome shotgun (WGS) entry which is preliminary data.</text>
</comment>
<feature type="chain" id="PRO_5017473848" evidence="1">
    <location>
        <begin position="29"/>
        <end position="126"/>
    </location>
</feature>
<reference evidence="3" key="1">
    <citation type="submission" date="2018-09" db="EMBL/GenBank/DDBJ databases">
        <authorList>
            <person name="Zhu H."/>
        </authorList>
    </citation>
    <scope>NUCLEOTIDE SEQUENCE [LARGE SCALE GENOMIC DNA]</scope>
    <source>
        <strain evidence="3">K1S02-23</strain>
    </source>
</reference>
<accession>A0A3A3GA69</accession>
<evidence type="ECO:0000313" key="2">
    <source>
        <dbReference type="EMBL" id="RJG03492.1"/>
    </source>
</evidence>
<protein>
    <submittedName>
        <fullName evidence="2">Uncharacterized protein</fullName>
    </submittedName>
</protein>
<gene>
    <name evidence="2" type="ORF">D3878_19395</name>
</gene>
<sequence length="126" mass="13559">MRRFFSSFCRLIAHCLAMTVLTSGITMAAYACPKIVQAPMQEMAMGDVPCAEMDKERPVHCAEYQSGAQLALEHLAAAPSLAPTTVSFIMPASLPVIPPALTSVEAAVPLNSGADPPYLRTRRLRI</sequence>
<keyword evidence="3" id="KW-1185">Reference proteome</keyword>
<proteinExistence type="predicted"/>
<dbReference type="Proteomes" id="UP000266327">
    <property type="component" value="Unassembled WGS sequence"/>
</dbReference>
<dbReference type="AlphaFoldDB" id="A0A3A3GA69"/>
<dbReference type="PROSITE" id="PS51257">
    <property type="entry name" value="PROKAR_LIPOPROTEIN"/>
    <property type="match status" value="1"/>
</dbReference>
<evidence type="ECO:0000313" key="3">
    <source>
        <dbReference type="Proteomes" id="UP000266327"/>
    </source>
</evidence>
<keyword evidence="1" id="KW-0732">Signal</keyword>
<name>A0A3A3GA69_9BURK</name>